<dbReference type="AlphaFoldDB" id="A0A1E5QC56"/>
<dbReference type="STRING" id="28181.BEN30_02500"/>
<name>A0A1E5QC56_9PROT</name>
<keyword evidence="3" id="KW-1185">Reference proteome</keyword>
<dbReference type="PANTHER" id="PTHR34203:SF13">
    <property type="entry name" value="EXPRESSED PROTEIN"/>
    <property type="match status" value="1"/>
</dbReference>
<dbReference type="EMBL" id="MCGG01000003">
    <property type="protein sequence ID" value="OEJ69567.1"/>
    <property type="molecule type" value="Genomic_DNA"/>
</dbReference>
<dbReference type="Pfam" id="PF05050">
    <property type="entry name" value="Methyltransf_21"/>
    <property type="match status" value="1"/>
</dbReference>
<reference evidence="3" key="1">
    <citation type="submission" date="2016-07" db="EMBL/GenBank/DDBJ databases">
        <authorList>
            <person name="Florea S."/>
            <person name="Webb J.S."/>
            <person name="Jaromczyk J."/>
            <person name="Schardl C.L."/>
        </authorList>
    </citation>
    <scope>NUCLEOTIDE SEQUENCE [LARGE SCALE GENOMIC DNA]</scope>
    <source>
        <strain evidence="3">MV-1</strain>
    </source>
</reference>
<dbReference type="NCBIfam" id="TIGR01444">
    <property type="entry name" value="fkbM_fam"/>
    <property type="match status" value="1"/>
</dbReference>
<dbReference type="SUPFAM" id="SSF53335">
    <property type="entry name" value="S-adenosyl-L-methionine-dependent methyltransferases"/>
    <property type="match status" value="1"/>
</dbReference>
<feature type="domain" description="Methyltransferase FkbM" evidence="1">
    <location>
        <begin position="104"/>
        <end position="266"/>
    </location>
</feature>
<dbReference type="Gene3D" id="3.40.50.150">
    <property type="entry name" value="Vaccinia Virus protein VP39"/>
    <property type="match status" value="1"/>
</dbReference>
<evidence type="ECO:0000313" key="3">
    <source>
        <dbReference type="Proteomes" id="UP000095347"/>
    </source>
</evidence>
<gene>
    <name evidence="2" type="ORF">BEN30_02500</name>
</gene>
<dbReference type="Proteomes" id="UP000095347">
    <property type="component" value="Unassembled WGS sequence"/>
</dbReference>
<evidence type="ECO:0000259" key="1">
    <source>
        <dbReference type="Pfam" id="PF05050"/>
    </source>
</evidence>
<dbReference type="OrthoDB" id="9814604at2"/>
<accession>A0A1E5QC56</accession>
<comment type="caution">
    <text evidence="2">The sequence shown here is derived from an EMBL/GenBank/DDBJ whole genome shotgun (WGS) entry which is preliminary data.</text>
</comment>
<dbReference type="InterPro" id="IPR029063">
    <property type="entry name" value="SAM-dependent_MTases_sf"/>
</dbReference>
<dbReference type="InterPro" id="IPR052514">
    <property type="entry name" value="SAM-dependent_MTase"/>
</dbReference>
<evidence type="ECO:0000313" key="2">
    <source>
        <dbReference type="EMBL" id="OEJ69567.1"/>
    </source>
</evidence>
<protein>
    <recommendedName>
        <fullName evidence="1">Methyltransferase FkbM domain-containing protein</fullName>
    </recommendedName>
</protein>
<dbReference type="RefSeq" id="WP_069956451.1">
    <property type="nucleotide sequence ID" value="NZ_MCGG01000003.1"/>
</dbReference>
<sequence>MKLQELYKQYTSGELEKHSYIKAMHEKHQLIFDYFDYIKDTDIFSITIDNDKVYVTIKESGIKLFLDPFDSRFIPIEILNFKSFDPVERDLIFALARKSQTIFDIGANIGWYTLNFCMLDNVQTVHSFEPIPRTFDFLTRHVQFNACNKAVLNNFALSNHRGETEFYWNVKETGSSSMKNIQEREDSNRVVCQLRTLDEYAREKNVYIDMIKCDVEGSELLVFQGGENTISRDKPFIFTEMLRKWAAKFGYHPNDIIKLLSDIGYECFAYVDEKIEKFTSVTPDTLPTNFFFFHCDKHKHDIAMLTKSLDHPLCSDVSAF</sequence>
<organism evidence="2 3">
    <name type="scientific">Magnetovibrio blakemorei</name>
    <dbReference type="NCBI Taxonomy" id="28181"/>
    <lineage>
        <taxon>Bacteria</taxon>
        <taxon>Pseudomonadati</taxon>
        <taxon>Pseudomonadota</taxon>
        <taxon>Alphaproteobacteria</taxon>
        <taxon>Rhodospirillales</taxon>
        <taxon>Magnetovibrionaceae</taxon>
        <taxon>Magnetovibrio</taxon>
    </lineage>
</organism>
<proteinExistence type="predicted"/>
<dbReference type="InterPro" id="IPR006342">
    <property type="entry name" value="FkbM_mtfrase"/>
</dbReference>
<dbReference type="PANTHER" id="PTHR34203">
    <property type="entry name" value="METHYLTRANSFERASE, FKBM FAMILY PROTEIN"/>
    <property type="match status" value="1"/>
</dbReference>